<dbReference type="Proteomes" id="UP001153636">
    <property type="component" value="Chromosome 14"/>
</dbReference>
<dbReference type="Pfam" id="PF16213">
    <property type="entry name" value="DCB"/>
    <property type="match status" value="1"/>
</dbReference>
<feature type="domain" description="Mon2/Sec7/BIG1-like dimerisation and cyclophilin-binding" evidence="8">
    <location>
        <begin position="15"/>
        <end position="184"/>
    </location>
</feature>
<dbReference type="GO" id="GO:0015031">
    <property type="term" value="P:protein transport"/>
    <property type="evidence" value="ECO:0007669"/>
    <property type="project" value="UniProtKB-KW"/>
</dbReference>
<feature type="domain" description="Mon2/Sec7/BIG1-like HUS" evidence="6">
    <location>
        <begin position="219"/>
        <end position="391"/>
    </location>
</feature>
<evidence type="ECO:0000256" key="1">
    <source>
        <dbReference type="ARBA" id="ARBA00008144"/>
    </source>
</evidence>
<dbReference type="EMBL" id="OV651826">
    <property type="protein sequence ID" value="CAH1103622.1"/>
    <property type="molecule type" value="Genomic_DNA"/>
</dbReference>
<accession>A0A9P0CRZ6</accession>
<keyword evidence="4" id="KW-0653">Protein transport</keyword>
<evidence type="ECO:0000259" key="7">
    <source>
        <dbReference type="Pfam" id="PF16206"/>
    </source>
</evidence>
<evidence type="ECO:0000259" key="6">
    <source>
        <dbReference type="Pfam" id="PF12783"/>
    </source>
</evidence>
<dbReference type="InterPro" id="IPR032629">
    <property type="entry name" value="DCB_dom"/>
</dbReference>
<dbReference type="Pfam" id="PF16206">
    <property type="entry name" value="Mon2_C"/>
    <property type="match status" value="2"/>
</dbReference>
<organism evidence="9 10">
    <name type="scientific">Psylliodes chrysocephalus</name>
    <dbReference type="NCBI Taxonomy" id="3402493"/>
    <lineage>
        <taxon>Eukaryota</taxon>
        <taxon>Metazoa</taxon>
        <taxon>Ecdysozoa</taxon>
        <taxon>Arthropoda</taxon>
        <taxon>Hexapoda</taxon>
        <taxon>Insecta</taxon>
        <taxon>Pterygota</taxon>
        <taxon>Neoptera</taxon>
        <taxon>Endopterygota</taxon>
        <taxon>Coleoptera</taxon>
        <taxon>Polyphaga</taxon>
        <taxon>Cucujiformia</taxon>
        <taxon>Chrysomeloidea</taxon>
        <taxon>Chrysomelidae</taxon>
        <taxon>Galerucinae</taxon>
        <taxon>Alticini</taxon>
        <taxon>Psylliodes</taxon>
    </lineage>
</organism>
<dbReference type="InterPro" id="IPR016024">
    <property type="entry name" value="ARM-type_fold"/>
</dbReference>
<feature type="domain" description="Mon2/Sec7/BIG1-like HDS" evidence="5">
    <location>
        <begin position="833"/>
        <end position="911"/>
    </location>
</feature>
<evidence type="ECO:0000313" key="9">
    <source>
        <dbReference type="EMBL" id="CAH1103622.1"/>
    </source>
</evidence>
<name>A0A9P0CRZ6_9CUCU</name>
<evidence type="ECO:0000313" key="10">
    <source>
        <dbReference type="Proteomes" id="UP001153636"/>
    </source>
</evidence>
<gene>
    <name evidence="9" type="ORF">PSYICH_LOCUS4654</name>
</gene>
<dbReference type="PANTHER" id="PTHR10663">
    <property type="entry name" value="GUANYL-NUCLEOTIDE EXCHANGE FACTOR"/>
    <property type="match status" value="1"/>
</dbReference>
<dbReference type="SUPFAM" id="SSF48371">
    <property type="entry name" value="ARM repeat"/>
    <property type="match status" value="2"/>
</dbReference>
<dbReference type="InterPro" id="IPR032691">
    <property type="entry name" value="Mon2/Sec7/BIG1-like_HUS"/>
</dbReference>
<comment type="similarity">
    <text evidence="1">Belongs to the MON2 family.</text>
</comment>
<proteinExistence type="inferred from homology"/>
<evidence type="ECO:0000256" key="2">
    <source>
        <dbReference type="ARBA" id="ARBA00017134"/>
    </source>
</evidence>
<dbReference type="InterPro" id="IPR015403">
    <property type="entry name" value="Mon2/Sec7/BIG1-like_HDS"/>
</dbReference>
<dbReference type="Pfam" id="PF09324">
    <property type="entry name" value="Sec7-like_HDS"/>
    <property type="match status" value="1"/>
</dbReference>
<dbReference type="OrthoDB" id="294853at2759"/>
<sequence length="1643" mass="183220">MAYEGVAHNVELSPAFIESLQSDFKSLSSESKKKYPQVKEACEEAINKLKGAQSSSQTSIYYVVNQIIYPLSQGCETKDVKLIRICLQIMQKLITHQLVDQKGALYITDTLWALMELGIEEVKILQTVTLLLTTNTVVHGETLARTLVLCFRLHFAKNSTTINTAGATVRQLVYLVFERVISEDEQISKAENVPQRGPVNFEDLKAPSGNPPKGLPPCAGDAFLLFQDLVQLVNADQPFWLIGMTEMTRTFGLELLESVLTQFSSVFYQNGEFSFLLKERVCALVIKLFSPNIKYRSNVPSSIQQATPFEKPYFPISMRLLRVVSILIQKYHSLLVTECEIFLSLIVKFLDPDKPTWQRSLALEVLHKMTIQPDLLNSFCECYDLNKHTTSIFQDIVNSLGAYVQSLFVSPQLQMGAGIPLTQGQPPVYLGGLPAGPGVSSQPGFLLRGVWLPIVASFPTGQAKSTYLEMLDKIEPPLVPDGYGISVAYACLMEIIRSLQILINPQQQPEEPVTRKENNKDLNCQLINSSWCGLLAALSPLVDASTEESVTENVLKAIQTYTSLCGMLDLHTPRDAFITAICKSSLPPHYALTVLNTVTSGVNLRQVHRDSQDLNMPMVVQYGETVYVQQVVAVGTPLPTSSIPAGTQQGPVMLTAKNLQSMRALLSLAHCHGGILGTSWHLVLTTLQHLVWILGLKPSTGGSLKAVRPTTDANAVITSSVMDNLPVLSTMLSKLFESSQYLDDVALHHLISALCKLSQEAMELAYSNREPSLFAVAKLLETGLVNMSRVEVLWRPLTNHLLEVCHHPHIRMRGWGVEAITYLVKAALHYNHAIPLRENQKMQTLLLGPLYELSSVPHGDVRQKQLECVLQILHTNGETLSHGWPLVLGIIGAVNDQHGENLIRIAFQCLQLVITDFLPLMPWRCLPLCVDTVAKFGSQTQELNISLTAVGLMWNISDYFHQNQSKLSQASAEDSTVLPDFPGTLNMPSFDKLWMCLYARLGELCVDTRPAVRKSAGQTLFSTISAHGTLLRQPTWQVLLWQVLFPLLDKVRNLSNSASSEKVDAGGNILIHHTRNTAQKQWAETQVLTLSGVARVFNTKRQLLQALGDFPRAWSILLEFIENSALSKNNEVSIAALKSFQEVLFLSKNQNSDNKSVVEDKDIWIVAWKIWVKIGTEITVPLIENELQQDDFYIPSQTFLTSLVQIFPNVFQHVKNNFTLEDLKQLGTVLVNAVSIPVFGETPYIISTSSDVSLTPLHDGVLHAMELLQKETMSKSNSKMIPEIFKLLLTFAKFTCTPPAFTKVESKQQTKTADWVTMNYVPFGEKAVTMVVKLYEKTAENNEVINANILRDIIVTLHTPLALKYNCVSNSIWKLAASSLLTVLKVGLKVARNHGNQFSTMWNDLYNTLNDFLFPTTCANGEKGLDDMISDEAMDCQIIELLRTEVLPYSKAIPKDFIMQVVILLNKGSIHSATNVKTDGDIELTLREEFAKTCFETLLQFSLIDGANNGFVANGDDKINGIAGHLAVTSLLHRFQEVLKKYIEDEKLSGKCPLPRYRLSEISFVLKALTTLIVSMKRATVVKEDNKAWEQLISLYPYLVECTTTTSTQVSRPLREALLQFCDLLQPPHNRNNNNTRITDNLI</sequence>
<protein>
    <recommendedName>
        <fullName evidence="2">Protein MON2 homolog</fullName>
    </recommendedName>
</protein>
<keyword evidence="3" id="KW-0813">Transport</keyword>
<keyword evidence="10" id="KW-1185">Reference proteome</keyword>
<feature type="domain" description="Mon2 C-terminal" evidence="7">
    <location>
        <begin position="1157"/>
        <end position="1628"/>
    </location>
</feature>
<feature type="domain" description="Mon2 C-terminal" evidence="7">
    <location>
        <begin position="915"/>
        <end position="1151"/>
    </location>
</feature>
<dbReference type="Pfam" id="PF12783">
    <property type="entry name" value="Sec7-like_HUS"/>
    <property type="match status" value="1"/>
</dbReference>
<evidence type="ECO:0000259" key="8">
    <source>
        <dbReference type="Pfam" id="PF16213"/>
    </source>
</evidence>
<reference evidence="9" key="1">
    <citation type="submission" date="2022-01" db="EMBL/GenBank/DDBJ databases">
        <authorList>
            <person name="King R."/>
        </authorList>
    </citation>
    <scope>NUCLEOTIDE SEQUENCE</scope>
</reference>
<evidence type="ECO:0000259" key="5">
    <source>
        <dbReference type="Pfam" id="PF09324"/>
    </source>
</evidence>
<evidence type="ECO:0000256" key="4">
    <source>
        <dbReference type="ARBA" id="ARBA00022927"/>
    </source>
</evidence>
<dbReference type="InterPro" id="IPR032817">
    <property type="entry name" value="Mon2_C"/>
</dbReference>
<evidence type="ECO:0000256" key="3">
    <source>
        <dbReference type="ARBA" id="ARBA00022448"/>
    </source>
</evidence>
<dbReference type="PANTHER" id="PTHR10663:SF333">
    <property type="entry name" value="PROTEIN MON2 HOMOLOG"/>
    <property type="match status" value="1"/>
</dbReference>